<dbReference type="Proteomes" id="UP000462091">
    <property type="component" value="Unassembled WGS sequence"/>
</dbReference>
<evidence type="ECO:0000256" key="4">
    <source>
        <dbReference type="ARBA" id="ARBA00022840"/>
    </source>
</evidence>
<dbReference type="OrthoDB" id="9774907at2"/>
<evidence type="ECO:0000313" key="11">
    <source>
        <dbReference type="Proteomes" id="UP000095649"/>
    </source>
</evidence>
<proteinExistence type="inferred from homology"/>
<feature type="domain" description="Thymidylate kinase-like" evidence="5">
    <location>
        <begin position="9"/>
        <end position="175"/>
    </location>
</feature>
<evidence type="ECO:0000259" key="5">
    <source>
        <dbReference type="Pfam" id="PF02223"/>
    </source>
</evidence>
<dbReference type="FunFam" id="3.40.50.300:FF:002288">
    <property type="entry name" value="Probable thymidylate kinase"/>
    <property type="match status" value="1"/>
</dbReference>
<dbReference type="GO" id="GO:0005524">
    <property type="term" value="F:ATP binding"/>
    <property type="evidence" value="ECO:0007669"/>
    <property type="project" value="UniProtKB-KW"/>
</dbReference>
<dbReference type="GO" id="GO:0006235">
    <property type="term" value="P:dTTP biosynthetic process"/>
    <property type="evidence" value="ECO:0007669"/>
    <property type="project" value="TreeGrafter"/>
</dbReference>
<dbReference type="GO" id="GO:0006227">
    <property type="term" value="P:dUDP biosynthetic process"/>
    <property type="evidence" value="ECO:0007669"/>
    <property type="project" value="TreeGrafter"/>
</dbReference>
<evidence type="ECO:0000256" key="1">
    <source>
        <dbReference type="ARBA" id="ARBA00009776"/>
    </source>
</evidence>
<keyword evidence="3" id="KW-0547">Nucleotide-binding</keyword>
<evidence type="ECO:0000313" key="7">
    <source>
        <dbReference type="EMBL" id="MSC50601.1"/>
    </source>
</evidence>
<dbReference type="EMBL" id="CYXN01000001">
    <property type="protein sequence ID" value="CUM71448.1"/>
    <property type="molecule type" value="Genomic_DNA"/>
</dbReference>
<dbReference type="RefSeq" id="WP_005926082.1">
    <property type="nucleotide sequence ID" value="NZ_BNEV01000014.1"/>
</dbReference>
<dbReference type="AlphaFoldDB" id="A0A173R1U8"/>
<dbReference type="EMBL" id="QVEW01000001">
    <property type="protein sequence ID" value="RGC02493.1"/>
    <property type="molecule type" value="Genomic_DNA"/>
</dbReference>
<dbReference type="Gene3D" id="3.40.50.300">
    <property type="entry name" value="P-loop containing nucleotide triphosphate hydrolases"/>
    <property type="match status" value="1"/>
</dbReference>
<dbReference type="InterPro" id="IPR027417">
    <property type="entry name" value="P-loop_NTPase"/>
</dbReference>
<evidence type="ECO:0000256" key="3">
    <source>
        <dbReference type="ARBA" id="ARBA00022741"/>
    </source>
</evidence>
<dbReference type="Proteomes" id="UP000260782">
    <property type="component" value="Unassembled WGS sequence"/>
</dbReference>
<accession>A0A173R1U8</accession>
<evidence type="ECO:0000256" key="2">
    <source>
        <dbReference type="ARBA" id="ARBA00017144"/>
    </source>
</evidence>
<sequence>MSKGKLIVLEGLDGSGKATQAKLLAEHLAAQGVPVQKITFPDYASDSSALVKMYLAGQFGQHPDDVNAYAASSFYAVDRYASYKTSWGSFYEQGGVIIADRYTTSNAVHQCSKLPQEQWEEYLHWLFDYEFRLLGLPAPDRVIYLQVDPAVSQRLMTQRYHGDESKKDVHEKDTAYLARSRAAAEFCARHLGWDTVHCTSGDAMRSIEEIQQEVQQLARKTLG</sequence>
<dbReference type="GeneID" id="75069008"/>
<dbReference type="GO" id="GO:0004798">
    <property type="term" value="F:dTMP kinase activity"/>
    <property type="evidence" value="ECO:0007669"/>
    <property type="project" value="TreeGrafter"/>
</dbReference>
<evidence type="ECO:0000313" key="9">
    <source>
        <dbReference type="EMBL" id="RGB90391.1"/>
    </source>
</evidence>
<protein>
    <recommendedName>
        <fullName evidence="2">Thymidylate kinase</fullName>
    </recommendedName>
</protein>
<dbReference type="PANTHER" id="PTHR10344">
    <property type="entry name" value="THYMIDYLATE KINASE"/>
    <property type="match status" value="1"/>
</dbReference>
<dbReference type="GO" id="GO:0006233">
    <property type="term" value="P:dTDP biosynthetic process"/>
    <property type="evidence" value="ECO:0007669"/>
    <property type="project" value="TreeGrafter"/>
</dbReference>
<reference evidence="13 14" key="4">
    <citation type="submission" date="2018-08" db="EMBL/GenBank/DDBJ databases">
        <title>A genome reference for cultivated species of the human gut microbiota.</title>
        <authorList>
            <person name="Zou Y."/>
            <person name="Xue W."/>
            <person name="Luo G."/>
        </authorList>
    </citation>
    <scope>NUCLEOTIDE SEQUENCE [LARGE SCALE GENOMIC DNA]</scope>
    <source>
        <strain evidence="10 14">AF29-11BH</strain>
        <strain evidence="9 13">AF31-14AC</strain>
    </source>
</reference>
<dbReference type="EMBL" id="QVES01000001">
    <property type="protein sequence ID" value="RGB90391.1"/>
    <property type="molecule type" value="Genomic_DNA"/>
</dbReference>
<dbReference type="InterPro" id="IPR039430">
    <property type="entry name" value="Thymidylate_kin-like_dom"/>
</dbReference>
<dbReference type="GO" id="GO:0005829">
    <property type="term" value="C:cytosol"/>
    <property type="evidence" value="ECO:0007669"/>
    <property type="project" value="TreeGrafter"/>
</dbReference>
<keyword evidence="6" id="KW-0808">Transferase</keyword>
<dbReference type="EMBL" id="WKQM01000002">
    <property type="protein sequence ID" value="MSC50601.1"/>
    <property type="molecule type" value="Genomic_DNA"/>
</dbReference>
<dbReference type="Proteomes" id="UP000260783">
    <property type="component" value="Unassembled WGS sequence"/>
</dbReference>
<reference evidence="8 12" key="2">
    <citation type="journal article" date="2017" name="Front. Microbiol.">
        <title>New Insights into the Diversity of the Genus Faecalibacterium.</title>
        <authorList>
            <person name="Benevides L."/>
            <person name="Burman S."/>
            <person name="Martin R."/>
            <person name="Robert V."/>
            <person name="Thomas M."/>
            <person name="Miquel S."/>
            <person name="Chain F."/>
            <person name="Sokol H."/>
            <person name="Bermudez-Humaran L.G."/>
            <person name="Morrison M."/>
            <person name="Langella P."/>
            <person name="Azevedo V.A."/>
            <person name="Chatel J.M."/>
            <person name="Soares S."/>
        </authorList>
    </citation>
    <scope>NUCLEOTIDE SEQUENCE [LARGE SCALE GENOMIC DNA]</scope>
    <source>
        <strain evidence="8 12">CNCM I 4573</strain>
    </source>
</reference>
<keyword evidence="6" id="KW-0418">Kinase</keyword>
<evidence type="ECO:0000313" key="15">
    <source>
        <dbReference type="Proteomes" id="UP000462091"/>
    </source>
</evidence>
<dbReference type="CDD" id="cd01672">
    <property type="entry name" value="TMPK"/>
    <property type="match status" value="1"/>
</dbReference>
<comment type="similarity">
    <text evidence="1">Belongs to the thymidylate kinase family.</text>
</comment>
<dbReference type="PANTHER" id="PTHR10344:SF4">
    <property type="entry name" value="UMP-CMP KINASE 2, MITOCHONDRIAL"/>
    <property type="match status" value="1"/>
</dbReference>
<name>A0A173R1U8_9FIRM</name>
<reference evidence="6 11" key="1">
    <citation type="submission" date="2015-09" db="EMBL/GenBank/DDBJ databases">
        <authorList>
            <consortium name="Pathogen Informatics"/>
        </authorList>
    </citation>
    <scope>NUCLEOTIDE SEQUENCE [LARGE SCALE GENOMIC DNA]</scope>
    <source>
        <strain evidence="6 11">2789STDY5834970</strain>
    </source>
</reference>
<keyword evidence="4" id="KW-0067">ATP-binding</keyword>
<evidence type="ECO:0000313" key="8">
    <source>
        <dbReference type="EMBL" id="PDX74364.1"/>
    </source>
</evidence>
<evidence type="ECO:0000313" key="13">
    <source>
        <dbReference type="Proteomes" id="UP000260782"/>
    </source>
</evidence>
<gene>
    <name evidence="6" type="primary">tmk</name>
    <name evidence="8" type="ORF">CGS56_15140</name>
    <name evidence="10" type="ORF">DWZ04_01165</name>
    <name evidence="9" type="ORF">DWZ25_00950</name>
    <name evidence="6" type="ORF">ERS852582_00186</name>
    <name evidence="7" type="ORF">GKE10_01495</name>
</gene>
<dbReference type="SUPFAM" id="SSF52540">
    <property type="entry name" value="P-loop containing nucleoside triphosphate hydrolases"/>
    <property type="match status" value="1"/>
</dbReference>
<organism evidence="6 11">
    <name type="scientific">Faecalibacterium prausnitzii</name>
    <dbReference type="NCBI Taxonomy" id="853"/>
    <lineage>
        <taxon>Bacteria</taxon>
        <taxon>Bacillati</taxon>
        <taxon>Bacillota</taxon>
        <taxon>Clostridia</taxon>
        <taxon>Eubacteriales</taxon>
        <taxon>Oscillospiraceae</taxon>
        <taxon>Faecalibacterium</taxon>
    </lineage>
</organism>
<reference evidence="7 15" key="5">
    <citation type="journal article" date="2019" name="Nat. Med.">
        <title>A library of human gut bacterial isolates paired with longitudinal multiomics data enables mechanistic microbiome research.</title>
        <authorList>
            <person name="Poyet M."/>
            <person name="Groussin M."/>
            <person name="Gibbons S.M."/>
            <person name="Avila-Pacheco J."/>
            <person name="Jiang X."/>
            <person name="Kearney S.M."/>
            <person name="Perrotta A.R."/>
            <person name="Berdy B."/>
            <person name="Zhao S."/>
            <person name="Lieberman T.D."/>
            <person name="Swanson P.K."/>
            <person name="Smith M."/>
            <person name="Roesemann S."/>
            <person name="Alexander J.E."/>
            <person name="Rich S.A."/>
            <person name="Livny J."/>
            <person name="Vlamakis H."/>
            <person name="Clish C."/>
            <person name="Bullock K."/>
            <person name="Deik A."/>
            <person name="Scott J."/>
            <person name="Pierce K.A."/>
            <person name="Xavier R.J."/>
            <person name="Alm E.J."/>
        </authorList>
    </citation>
    <scope>NUCLEOTIDE SEQUENCE [LARGE SCALE GENOMIC DNA]</scope>
    <source>
        <strain evidence="7 15">BIOML-B1</strain>
    </source>
</reference>
<dbReference type="Pfam" id="PF02223">
    <property type="entry name" value="Thymidylate_kin"/>
    <property type="match status" value="1"/>
</dbReference>
<reference evidence="8" key="3">
    <citation type="submission" date="2017-07" db="EMBL/GenBank/DDBJ databases">
        <authorList>
            <person name="Sun Z.S."/>
            <person name="Albrecht U."/>
            <person name="Echele G."/>
            <person name="Lee C.C."/>
        </authorList>
    </citation>
    <scope>NUCLEOTIDE SEQUENCE</scope>
    <source>
        <strain evidence="8">CNCM I 4573</strain>
    </source>
</reference>
<dbReference type="Proteomes" id="UP000095649">
    <property type="component" value="Unassembled WGS sequence"/>
</dbReference>
<dbReference type="EMBL" id="NMTW01000053">
    <property type="protein sequence ID" value="PDX74364.1"/>
    <property type="molecule type" value="Genomic_DNA"/>
</dbReference>
<evidence type="ECO:0000313" key="10">
    <source>
        <dbReference type="EMBL" id="RGC02493.1"/>
    </source>
</evidence>
<dbReference type="Proteomes" id="UP000220157">
    <property type="component" value="Unassembled WGS sequence"/>
</dbReference>
<evidence type="ECO:0000313" key="6">
    <source>
        <dbReference type="EMBL" id="CUM71448.1"/>
    </source>
</evidence>
<evidence type="ECO:0000313" key="12">
    <source>
        <dbReference type="Proteomes" id="UP000220157"/>
    </source>
</evidence>
<evidence type="ECO:0000313" key="14">
    <source>
        <dbReference type="Proteomes" id="UP000260783"/>
    </source>
</evidence>